<dbReference type="RefSeq" id="WP_240100130.1">
    <property type="nucleotide sequence ID" value="NZ_JAJSON010000025.1"/>
</dbReference>
<keyword evidence="3" id="KW-1185">Reference proteome</keyword>
<feature type="chain" id="PRO_5040939399" evidence="1">
    <location>
        <begin position="19"/>
        <end position="186"/>
    </location>
</feature>
<protein>
    <submittedName>
        <fullName evidence="2">Uncharacterized protein</fullName>
    </submittedName>
</protein>
<organism evidence="2 3">
    <name type="scientific">Christiangramia crocea</name>
    <dbReference type="NCBI Taxonomy" id="2904124"/>
    <lineage>
        <taxon>Bacteria</taxon>
        <taxon>Pseudomonadati</taxon>
        <taxon>Bacteroidota</taxon>
        <taxon>Flavobacteriia</taxon>
        <taxon>Flavobacteriales</taxon>
        <taxon>Flavobacteriaceae</taxon>
        <taxon>Christiangramia</taxon>
    </lineage>
</organism>
<keyword evidence="1" id="KW-0732">Signal</keyword>
<evidence type="ECO:0000313" key="2">
    <source>
        <dbReference type="EMBL" id="MCG9972774.1"/>
    </source>
</evidence>
<dbReference type="AlphaFoldDB" id="A0A9X1UYU2"/>
<comment type="caution">
    <text evidence="2">The sequence shown here is derived from an EMBL/GenBank/DDBJ whole genome shotgun (WGS) entry which is preliminary data.</text>
</comment>
<reference evidence="2" key="1">
    <citation type="submission" date="2021-12" db="EMBL/GenBank/DDBJ databases">
        <title>Description of Gramella crocea sp. nov., a new bacterium isolated from activated sludge.</title>
        <authorList>
            <person name="Zhang X."/>
        </authorList>
    </citation>
    <scope>NUCLEOTIDE SEQUENCE</scope>
    <source>
        <strain evidence="2">YB25</strain>
    </source>
</reference>
<gene>
    <name evidence="2" type="ORF">LU635_14080</name>
</gene>
<name>A0A9X1UYU2_9FLAO</name>
<proteinExistence type="predicted"/>
<feature type="signal peptide" evidence="1">
    <location>
        <begin position="1"/>
        <end position="18"/>
    </location>
</feature>
<evidence type="ECO:0000256" key="1">
    <source>
        <dbReference type="SAM" id="SignalP"/>
    </source>
</evidence>
<dbReference type="EMBL" id="JAJSON010000025">
    <property type="protein sequence ID" value="MCG9972774.1"/>
    <property type="molecule type" value="Genomic_DNA"/>
</dbReference>
<sequence length="186" mass="21115">MRLNLVLFLILNCSIATGQNFDTEFKYSDSSGKNIIIENSLPKGGIGYTAPSNENFVYAVFWTRITNETNTPIELKIDYPEDGFHLPNSIDNSVKLLLPTNRMTLEKVPLFNYGFTDIEVYLNKNYNKESSLSKTIPAKQSYLFYVTALYDKGVEGIIRAGFIMKNNQLFYKISGLEIPCGRIKPI</sequence>
<accession>A0A9X1UYU2</accession>
<evidence type="ECO:0000313" key="3">
    <source>
        <dbReference type="Proteomes" id="UP001139344"/>
    </source>
</evidence>
<dbReference type="Proteomes" id="UP001139344">
    <property type="component" value="Unassembled WGS sequence"/>
</dbReference>